<reference evidence="1 2" key="1">
    <citation type="submission" date="2021-03" db="EMBL/GenBank/DDBJ databases">
        <title>Aliifodinibius sp. nov., a new bacterium isolated from saline soil.</title>
        <authorList>
            <person name="Galisteo C."/>
            <person name="De La Haba R."/>
            <person name="Sanchez-Porro C."/>
            <person name="Ventosa A."/>
        </authorList>
    </citation>
    <scope>NUCLEOTIDE SEQUENCE [LARGE SCALE GENOMIC DNA]</scope>
    <source>
        <strain evidence="1 2">1BSP15-2V2</strain>
    </source>
</reference>
<dbReference type="Proteomes" id="UP001207918">
    <property type="component" value="Unassembled WGS sequence"/>
</dbReference>
<sequence length="314" mass="36350">MENASVVLDTNAYRYLASNLSQKETKKLVDKINTLEEERDIVSFTSHVVAAELLSHLNDNNDPHYTNCRNAANALFHHNINDDNGNLRFVADSESELCRILFERESPHWEELTAQQNHLLYEIYNKSEDEELSHISDHLNEISQRVEQSEKQFVKDMWNYVVKTAKSDAKDWDDVRDDSDAREEAMKYLRSADQELNTAKGLVIKTMNILNIKQTQEVINDKARYLSKIFDAHIKLYSQILEKILLGGANVENKSRPNWIWDLQLSFYIGEESSIDGRKTYLITSDGEILKAAEEANSSDYVFELNEYLQMIGF</sequence>
<keyword evidence="2" id="KW-1185">Reference proteome</keyword>
<name>A0ABT3PKR0_9BACT</name>
<organism evidence="1 2">
    <name type="scientific">Fodinibius salsisoli</name>
    <dbReference type="NCBI Taxonomy" id="2820877"/>
    <lineage>
        <taxon>Bacteria</taxon>
        <taxon>Pseudomonadati</taxon>
        <taxon>Balneolota</taxon>
        <taxon>Balneolia</taxon>
        <taxon>Balneolales</taxon>
        <taxon>Balneolaceae</taxon>
        <taxon>Fodinibius</taxon>
    </lineage>
</organism>
<comment type="caution">
    <text evidence="1">The sequence shown here is derived from an EMBL/GenBank/DDBJ whole genome shotgun (WGS) entry which is preliminary data.</text>
</comment>
<dbReference type="EMBL" id="JAGGJA010000003">
    <property type="protein sequence ID" value="MCW9706531.1"/>
    <property type="molecule type" value="Genomic_DNA"/>
</dbReference>
<dbReference type="RefSeq" id="WP_265765248.1">
    <property type="nucleotide sequence ID" value="NZ_JAGGJA010000003.1"/>
</dbReference>
<gene>
    <name evidence="1" type="ORF">J6I44_06675</name>
</gene>
<proteinExistence type="predicted"/>
<evidence type="ECO:0008006" key="3">
    <source>
        <dbReference type="Google" id="ProtNLM"/>
    </source>
</evidence>
<accession>A0ABT3PKR0</accession>
<evidence type="ECO:0000313" key="2">
    <source>
        <dbReference type="Proteomes" id="UP001207918"/>
    </source>
</evidence>
<evidence type="ECO:0000313" key="1">
    <source>
        <dbReference type="EMBL" id="MCW9706531.1"/>
    </source>
</evidence>
<protein>
    <recommendedName>
        <fullName evidence="3">PIN domain-containing protein</fullName>
    </recommendedName>
</protein>